<protein>
    <submittedName>
        <fullName evidence="7">C-type cytochrome</fullName>
    </submittedName>
</protein>
<evidence type="ECO:0000259" key="6">
    <source>
        <dbReference type="PROSITE" id="PS51007"/>
    </source>
</evidence>
<feature type="domain" description="Cytochrome c" evidence="6">
    <location>
        <begin position="23"/>
        <end position="138"/>
    </location>
</feature>
<comment type="caution">
    <text evidence="7">The sequence shown here is derived from an EMBL/GenBank/DDBJ whole genome shotgun (WGS) entry which is preliminary data.</text>
</comment>
<dbReference type="Proteomes" id="UP001205601">
    <property type="component" value="Unassembled WGS sequence"/>
</dbReference>
<evidence type="ECO:0000256" key="3">
    <source>
        <dbReference type="ARBA" id="ARBA00023004"/>
    </source>
</evidence>
<keyword evidence="2 4" id="KW-0479">Metal-binding</keyword>
<dbReference type="RefSeq" id="WP_261496474.1">
    <property type="nucleotide sequence ID" value="NZ_JAOCQF010000002.1"/>
</dbReference>
<reference evidence="8" key="1">
    <citation type="submission" date="2023-07" db="EMBL/GenBank/DDBJ databases">
        <title>Defluviimonas sediminis sp. nov., isolated from mangrove sediment.</title>
        <authorList>
            <person name="Liu L."/>
            <person name="Li J."/>
            <person name="Huang Y."/>
            <person name="Pan J."/>
            <person name="Li M."/>
        </authorList>
    </citation>
    <scope>NUCLEOTIDE SEQUENCE [LARGE SCALE GENOMIC DNA]</scope>
    <source>
        <strain evidence="8">FT324</strain>
    </source>
</reference>
<dbReference type="Pfam" id="PF00034">
    <property type="entry name" value="Cytochrom_C"/>
    <property type="match status" value="1"/>
</dbReference>
<keyword evidence="5" id="KW-0732">Signal</keyword>
<feature type="signal peptide" evidence="5">
    <location>
        <begin position="1"/>
        <end position="19"/>
    </location>
</feature>
<proteinExistence type="predicted"/>
<evidence type="ECO:0000256" key="5">
    <source>
        <dbReference type="SAM" id="SignalP"/>
    </source>
</evidence>
<evidence type="ECO:0000256" key="4">
    <source>
        <dbReference type="PROSITE-ProRule" id="PRU00433"/>
    </source>
</evidence>
<name>A0ABT2NPG7_9RHOB</name>
<feature type="chain" id="PRO_5046310807" evidence="5">
    <location>
        <begin position="20"/>
        <end position="140"/>
    </location>
</feature>
<dbReference type="SUPFAM" id="SSF46626">
    <property type="entry name" value="Cytochrome c"/>
    <property type="match status" value="1"/>
</dbReference>
<gene>
    <name evidence="7" type="ORF">N5I32_13905</name>
</gene>
<evidence type="ECO:0000313" key="7">
    <source>
        <dbReference type="EMBL" id="MCT8330616.1"/>
    </source>
</evidence>
<organism evidence="7 8">
    <name type="scientific">Albidovulum sediminis</name>
    <dbReference type="NCBI Taxonomy" id="3066345"/>
    <lineage>
        <taxon>Bacteria</taxon>
        <taxon>Pseudomonadati</taxon>
        <taxon>Pseudomonadota</taxon>
        <taxon>Alphaproteobacteria</taxon>
        <taxon>Rhodobacterales</taxon>
        <taxon>Paracoccaceae</taxon>
        <taxon>Albidovulum</taxon>
    </lineage>
</organism>
<sequence>MGRLGFAAMVALASLGASASAQDAMSIGQFEFANSCVQCHGPAGKGDGPLVSFMTGSMPDITQLQKNNGGIFPVARVFNSIDGSAKVGAHGTSEMPAWGQRYRADAAEWLSYQGAPGEAEALAQLRVLALVEYVSSLQEQ</sequence>
<dbReference type="EMBL" id="JAOCQF010000002">
    <property type="protein sequence ID" value="MCT8330616.1"/>
    <property type="molecule type" value="Genomic_DNA"/>
</dbReference>
<dbReference type="PROSITE" id="PS51007">
    <property type="entry name" value="CYTC"/>
    <property type="match status" value="1"/>
</dbReference>
<keyword evidence="1 4" id="KW-0349">Heme</keyword>
<keyword evidence="3 4" id="KW-0408">Iron</keyword>
<evidence type="ECO:0000256" key="1">
    <source>
        <dbReference type="ARBA" id="ARBA00022617"/>
    </source>
</evidence>
<dbReference type="Gene3D" id="1.10.760.10">
    <property type="entry name" value="Cytochrome c-like domain"/>
    <property type="match status" value="1"/>
</dbReference>
<dbReference type="InterPro" id="IPR036909">
    <property type="entry name" value="Cyt_c-like_dom_sf"/>
</dbReference>
<evidence type="ECO:0000313" key="8">
    <source>
        <dbReference type="Proteomes" id="UP001205601"/>
    </source>
</evidence>
<evidence type="ECO:0000256" key="2">
    <source>
        <dbReference type="ARBA" id="ARBA00022723"/>
    </source>
</evidence>
<accession>A0ABT2NPG7</accession>
<dbReference type="InterPro" id="IPR009056">
    <property type="entry name" value="Cyt_c-like_dom"/>
</dbReference>
<keyword evidence="8" id="KW-1185">Reference proteome</keyword>